<dbReference type="GO" id="GO:0016020">
    <property type="term" value="C:membrane"/>
    <property type="evidence" value="ECO:0007669"/>
    <property type="project" value="TreeGrafter"/>
</dbReference>
<dbReference type="InterPro" id="IPR027268">
    <property type="entry name" value="Peptidase_M4/M1_CTD_sf"/>
</dbReference>
<dbReference type="GO" id="GO:0005615">
    <property type="term" value="C:extracellular space"/>
    <property type="evidence" value="ECO:0007669"/>
    <property type="project" value="TreeGrafter"/>
</dbReference>
<dbReference type="GO" id="GO:0008270">
    <property type="term" value="F:zinc ion binding"/>
    <property type="evidence" value="ECO:0007669"/>
    <property type="project" value="InterPro"/>
</dbReference>
<dbReference type="InParanoid" id="E2BGI1"/>
<dbReference type="GO" id="GO:0043171">
    <property type="term" value="P:peptide catabolic process"/>
    <property type="evidence" value="ECO:0007669"/>
    <property type="project" value="TreeGrafter"/>
</dbReference>
<evidence type="ECO:0000313" key="4">
    <source>
        <dbReference type="EMBL" id="EFN85174.1"/>
    </source>
</evidence>
<dbReference type="Gene3D" id="1.10.390.10">
    <property type="entry name" value="Neutral Protease Domain 2"/>
    <property type="match status" value="1"/>
</dbReference>
<dbReference type="SUPFAM" id="SSF55486">
    <property type="entry name" value="Metalloproteases ('zincins'), catalytic domain"/>
    <property type="match status" value="1"/>
</dbReference>
<dbReference type="PANTHER" id="PTHR11533">
    <property type="entry name" value="PROTEASE M1 ZINC METALLOPROTEASE"/>
    <property type="match status" value="1"/>
</dbReference>
<name>E2BGI1_HARSA</name>
<dbReference type="InterPro" id="IPR014782">
    <property type="entry name" value="Peptidase_M1_dom"/>
</dbReference>
<dbReference type="GO" id="GO:0042277">
    <property type="term" value="F:peptide binding"/>
    <property type="evidence" value="ECO:0007669"/>
    <property type="project" value="TreeGrafter"/>
</dbReference>
<dbReference type="OrthoDB" id="8195378at2759"/>
<dbReference type="PANTHER" id="PTHR11533:SF294">
    <property type="entry name" value="THYROTROPIN-RELEASING HORMONE-DEGRADING ECTOENZYME"/>
    <property type="match status" value="1"/>
</dbReference>
<dbReference type="InterPro" id="IPR024571">
    <property type="entry name" value="ERAP1-like_C_dom"/>
</dbReference>
<evidence type="ECO:0000313" key="5">
    <source>
        <dbReference type="Proteomes" id="UP000008237"/>
    </source>
</evidence>
<organism evidence="5">
    <name type="scientific">Harpegnathos saltator</name>
    <name type="common">Jerdon's jumping ant</name>
    <dbReference type="NCBI Taxonomy" id="610380"/>
    <lineage>
        <taxon>Eukaryota</taxon>
        <taxon>Metazoa</taxon>
        <taxon>Ecdysozoa</taxon>
        <taxon>Arthropoda</taxon>
        <taxon>Hexapoda</taxon>
        <taxon>Insecta</taxon>
        <taxon>Pterygota</taxon>
        <taxon>Neoptera</taxon>
        <taxon>Endopterygota</taxon>
        <taxon>Hymenoptera</taxon>
        <taxon>Apocrita</taxon>
        <taxon>Aculeata</taxon>
        <taxon>Formicoidea</taxon>
        <taxon>Formicidae</taxon>
        <taxon>Ponerinae</taxon>
        <taxon>Ponerini</taxon>
        <taxon>Harpegnathos</taxon>
    </lineage>
</organism>
<accession>E2BGI1</accession>
<dbReference type="Gene3D" id="1.25.50.20">
    <property type="match status" value="1"/>
</dbReference>
<dbReference type="InterPro" id="IPR050344">
    <property type="entry name" value="Peptidase_M1_aminopeptidases"/>
</dbReference>
<comment type="similarity">
    <text evidence="1">Belongs to the peptidase M1 family.</text>
</comment>
<dbReference type="Proteomes" id="UP000008237">
    <property type="component" value="Unassembled WGS sequence"/>
</dbReference>
<gene>
    <name evidence="4" type="ORF">EAI_06367</name>
</gene>
<evidence type="ECO:0000256" key="1">
    <source>
        <dbReference type="ARBA" id="ARBA00010136"/>
    </source>
</evidence>
<feature type="domain" description="ERAP1-like C-terminal" evidence="3">
    <location>
        <begin position="360"/>
        <end position="611"/>
    </location>
</feature>
<evidence type="ECO:0000259" key="2">
    <source>
        <dbReference type="Pfam" id="PF01433"/>
    </source>
</evidence>
<reference evidence="4 5" key="1">
    <citation type="journal article" date="2010" name="Science">
        <title>Genomic comparison of the ants Camponotus floridanus and Harpegnathos saltator.</title>
        <authorList>
            <person name="Bonasio R."/>
            <person name="Zhang G."/>
            <person name="Ye C."/>
            <person name="Mutti N.S."/>
            <person name="Fang X."/>
            <person name="Qin N."/>
            <person name="Donahue G."/>
            <person name="Yang P."/>
            <person name="Li Q."/>
            <person name="Li C."/>
            <person name="Zhang P."/>
            <person name="Huang Z."/>
            <person name="Berger S.L."/>
            <person name="Reinberg D."/>
            <person name="Wang J."/>
            <person name="Liebig J."/>
        </authorList>
    </citation>
    <scope>NUCLEOTIDE SEQUENCE [LARGE SCALE GENOMIC DNA]</scope>
    <source>
        <strain evidence="4 5">R22 G/1</strain>
    </source>
</reference>
<dbReference type="Pfam" id="PF01433">
    <property type="entry name" value="Peptidase_M1"/>
    <property type="match status" value="1"/>
</dbReference>
<dbReference type="Gene3D" id="2.60.40.1910">
    <property type="match status" value="1"/>
</dbReference>
<dbReference type="STRING" id="610380.E2BGI1"/>
<feature type="domain" description="Peptidase M1 membrane alanine aminopeptidase" evidence="2">
    <location>
        <begin position="82"/>
        <end position="285"/>
    </location>
</feature>
<dbReference type="GO" id="GO:0005737">
    <property type="term" value="C:cytoplasm"/>
    <property type="evidence" value="ECO:0007669"/>
    <property type="project" value="TreeGrafter"/>
</dbReference>
<keyword evidence="5" id="KW-1185">Reference proteome</keyword>
<evidence type="ECO:0000259" key="3">
    <source>
        <dbReference type="Pfam" id="PF11838"/>
    </source>
</evidence>
<sequence length="617" mass="73030">MPIIIEDICDSMSCTSYFNETPPISPSNVLFALLENNVKNSEIFPNDFIWHLSENETLQDMINTIAIVNWQLIYITSFSNIFQKIDRILFPNHAIKSIGCPGLMIYREEDVLYKRDIDFPGRKLYMSEIISHQVTRELFIGMVTGSWWTDLWLGESLSKLYSHYILDKISGDSQLMELYASQILQQTPHFEINCYMKSLSEYNMLDADKIDIDLCSRWYYNKGYALLYMIEHIVTRDKFQYAVRKYLNKFIFRSATLNDFWSTLQLVFDNGTYQEIRIEEIMDTWLTNRYYPIVQIFHDHHKNLLTYIITGSDNMMPSIWKVPITYETYSNSARHSNSSNILIINSSTGNIVVDKNITFAIFNIKHHGYYRVNYDKGTWLRIATFLNRGTHEIYALNRAQLIDDAYYFMTQGYLLSSIFWKIVKHLQFDKNYIVWYPMFNILSNMWPVLNHPNAEYMKTNVLEMLNGILQELEFKEKDEKDNMSKALRLLAARWACKLGHIKCRMAATSDLFLSFTDPVKNKFPAWWKDWIYCAGMMLGNEDLSQRLFEKYKNTTDVNYMKYLCCAEDIEVLMKNMADLLSLTPTQDKRLKLYRIITKKPHVVKHIMENYLKIDHSW</sequence>
<protein>
    <submittedName>
        <fullName evidence="4">Thyrotropin-releasing hormone-degrading ectoenzyme</fullName>
    </submittedName>
</protein>
<dbReference type="GO" id="GO:0070006">
    <property type="term" value="F:metalloaminopeptidase activity"/>
    <property type="evidence" value="ECO:0007669"/>
    <property type="project" value="TreeGrafter"/>
</dbReference>
<dbReference type="Pfam" id="PF11838">
    <property type="entry name" value="ERAP1_C"/>
    <property type="match status" value="1"/>
</dbReference>
<dbReference type="GO" id="GO:0006508">
    <property type="term" value="P:proteolysis"/>
    <property type="evidence" value="ECO:0007669"/>
    <property type="project" value="TreeGrafter"/>
</dbReference>
<proteinExistence type="inferred from homology"/>
<dbReference type="AlphaFoldDB" id="E2BGI1"/>
<dbReference type="EMBL" id="GL448189">
    <property type="protein sequence ID" value="EFN85174.1"/>
    <property type="molecule type" value="Genomic_DNA"/>
</dbReference>